<name>A0A432WSY0_9GAMM</name>
<dbReference type="InterPro" id="IPR016032">
    <property type="entry name" value="Sig_transdc_resp-reg_C-effctor"/>
</dbReference>
<accession>A0A432WSY0</accession>
<dbReference type="EMBL" id="PIPP01000003">
    <property type="protein sequence ID" value="RUO36880.1"/>
    <property type="molecule type" value="Genomic_DNA"/>
</dbReference>
<evidence type="ECO:0000313" key="6">
    <source>
        <dbReference type="Proteomes" id="UP000286934"/>
    </source>
</evidence>
<dbReference type="Pfam" id="PF00486">
    <property type="entry name" value="Trans_reg_C"/>
    <property type="match status" value="1"/>
</dbReference>
<feature type="transmembrane region" description="Helical" evidence="3">
    <location>
        <begin position="224"/>
        <end position="246"/>
    </location>
</feature>
<dbReference type="InterPro" id="IPR001867">
    <property type="entry name" value="OmpR/PhoB-type_DNA-bd"/>
</dbReference>
<sequence length="354" mass="37010">MPTTEYRFHEFTLNPAERSLTRTSADIDAIVDLNSRYFDALLLLVSHSGALISKERFMREVWGGIPVTDEALTQCIRSLRRALGDRANAPRFIETVPKHGYRFIADVTHEPGQSIKADSALEGHPSNHIHPQQMPIHKLIMLGGRGTLGAGAAGLVGGVMFGALALSQPALQSFGAASVLVVMVSLTLLVALLGGAAVSFGIAISQYPFKNDTQLFRSVMGGALGGLLVGAFVKLIGIDTFMLLLGYNPGDITGAAEGLAIGAAVGIAYALVKQRAETFAHAAVFTILIGAIVGAGIVLAGGNLLAGSLEMVAHNLPASNIPKGHLSPVMQIVVGALEGALFTTAIVLATFKVR</sequence>
<dbReference type="InterPro" id="IPR036388">
    <property type="entry name" value="WH-like_DNA-bd_sf"/>
</dbReference>
<keyword evidence="3" id="KW-1133">Transmembrane helix</keyword>
<dbReference type="GO" id="GO:0000160">
    <property type="term" value="P:phosphorelay signal transduction system"/>
    <property type="evidence" value="ECO:0007669"/>
    <property type="project" value="InterPro"/>
</dbReference>
<feature type="transmembrane region" description="Helical" evidence="3">
    <location>
        <begin position="252"/>
        <end position="272"/>
    </location>
</feature>
<organism evidence="5 6">
    <name type="scientific">Aliidiomarina shirensis</name>
    <dbReference type="NCBI Taxonomy" id="1048642"/>
    <lineage>
        <taxon>Bacteria</taxon>
        <taxon>Pseudomonadati</taxon>
        <taxon>Pseudomonadota</taxon>
        <taxon>Gammaproteobacteria</taxon>
        <taxon>Alteromonadales</taxon>
        <taxon>Idiomarinaceae</taxon>
        <taxon>Aliidiomarina</taxon>
    </lineage>
</organism>
<dbReference type="AlphaFoldDB" id="A0A432WSY0"/>
<feature type="transmembrane region" description="Helical" evidence="3">
    <location>
        <begin position="329"/>
        <end position="351"/>
    </location>
</feature>
<keyword evidence="3" id="KW-0472">Membrane</keyword>
<feature type="transmembrane region" description="Helical" evidence="3">
    <location>
        <begin position="284"/>
        <end position="309"/>
    </location>
</feature>
<dbReference type="OrthoDB" id="6307429at2"/>
<dbReference type="RefSeq" id="WP_126807713.1">
    <property type="nucleotide sequence ID" value="NZ_PIPP01000003.1"/>
</dbReference>
<keyword evidence="6" id="KW-1185">Reference proteome</keyword>
<reference evidence="6" key="1">
    <citation type="journal article" date="2018" name="Front. Microbiol.">
        <title>Genome-Based Analysis Reveals the Taxonomy and Diversity of the Family Idiomarinaceae.</title>
        <authorList>
            <person name="Liu Y."/>
            <person name="Lai Q."/>
            <person name="Shao Z."/>
        </authorList>
    </citation>
    <scope>NUCLEOTIDE SEQUENCE [LARGE SCALE GENOMIC DNA]</scope>
    <source>
        <strain evidence="6">AIS</strain>
    </source>
</reference>
<feature type="transmembrane region" description="Helical" evidence="3">
    <location>
        <begin position="148"/>
        <end position="167"/>
    </location>
</feature>
<dbReference type="Gene3D" id="1.10.10.10">
    <property type="entry name" value="Winged helix-like DNA-binding domain superfamily/Winged helix DNA-binding domain"/>
    <property type="match status" value="1"/>
</dbReference>
<feature type="domain" description="OmpR/PhoB-type" evidence="4">
    <location>
        <begin position="3"/>
        <end position="105"/>
    </location>
</feature>
<keyword evidence="3" id="KW-0812">Transmembrane</keyword>
<dbReference type="GO" id="GO:0006355">
    <property type="term" value="P:regulation of DNA-templated transcription"/>
    <property type="evidence" value="ECO:0007669"/>
    <property type="project" value="InterPro"/>
</dbReference>
<comment type="caution">
    <text evidence="5">The sequence shown here is derived from an EMBL/GenBank/DDBJ whole genome shotgun (WGS) entry which is preliminary data.</text>
</comment>
<evidence type="ECO:0000256" key="3">
    <source>
        <dbReference type="SAM" id="Phobius"/>
    </source>
</evidence>
<keyword evidence="1 2" id="KW-0238">DNA-binding</keyword>
<evidence type="ECO:0000256" key="1">
    <source>
        <dbReference type="ARBA" id="ARBA00023125"/>
    </source>
</evidence>
<proteinExistence type="predicted"/>
<dbReference type="SMART" id="SM00862">
    <property type="entry name" value="Trans_reg_C"/>
    <property type="match status" value="1"/>
</dbReference>
<protein>
    <submittedName>
        <fullName evidence="5">Transcriptional regulator</fullName>
    </submittedName>
</protein>
<dbReference type="CDD" id="cd00383">
    <property type="entry name" value="trans_reg_C"/>
    <property type="match status" value="1"/>
</dbReference>
<dbReference type="SUPFAM" id="SSF46894">
    <property type="entry name" value="C-terminal effector domain of the bipartite response regulators"/>
    <property type="match status" value="1"/>
</dbReference>
<feature type="DNA-binding region" description="OmpR/PhoB-type" evidence="2">
    <location>
        <begin position="3"/>
        <end position="105"/>
    </location>
</feature>
<feature type="transmembrane region" description="Helical" evidence="3">
    <location>
        <begin position="179"/>
        <end position="204"/>
    </location>
</feature>
<dbReference type="PROSITE" id="PS51755">
    <property type="entry name" value="OMPR_PHOB"/>
    <property type="match status" value="1"/>
</dbReference>
<evidence type="ECO:0000256" key="2">
    <source>
        <dbReference type="PROSITE-ProRule" id="PRU01091"/>
    </source>
</evidence>
<evidence type="ECO:0000259" key="4">
    <source>
        <dbReference type="PROSITE" id="PS51755"/>
    </source>
</evidence>
<evidence type="ECO:0000313" key="5">
    <source>
        <dbReference type="EMBL" id="RUO36880.1"/>
    </source>
</evidence>
<dbReference type="Proteomes" id="UP000286934">
    <property type="component" value="Unassembled WGS sequence"/>
</dbReference>
<gene>
    <name evidence="5" type="ORF">CWE13_08515</name>
</gene>
<dbReference type="GO" id="GO:0003677">
    <property type="term" value="F:DNA binding"/>
    <property type="evidence" value="ECO:0007669"/>
    <property type="project" value="UniProtKB-UniRule"/>
</dbReference>